<protein>
    <submittedName>
        <fullName evidence="1">Uncharacterized protein</fullName>
    </submittedName>
</protein>
<reference evidence="1 2" key="1">
    <citation type="submission" date="2012-05" db="EMBL/GenBank/DDBJ databases">
        <title>Recombination and specialization in a pathogen metapopulation.</title>
        <authorList>
            <person name="Gardiner A."/>
            <person name="Kemen E."/>
            <person name="Schultz-Larsen T."/>
            <person name="MacLean D."/>
            <person name="Van Oosterhout C."/>
            <person name="Jones J.D.G."/>
        </authorList>
    </citation>
    <scope>NUCLEOTIDE SEQUENCE [LARGE SCALE GENOMIC DNA]</scope>
    <source>
        <strain evidence="1 2">Ac Nc2</strain>
    </source>
</reference>
<evidence type="ECO:0000313" key="2">
    <source>
        <dbReference type="Proteomes" id="UP000053237"/>
    </source>
</evidence>
<accession>A0A024GHY4</accession>
<dbReference type="AlphaFoldDB" id="A0A024GHY4"/>
<gene>
    <name evidence="1" type="ORF">BN9_073090</name>
</gene>
<dbReference type="EMBL" id="CAIX01000125">
    <property type="protein sequence ID" value="CCI46380.1"/>
    <property type="molecule type" value="Genomic_DNA"/>
</dbReference>
<name>A0A024GHY4_9STRA</name>
<dbReference type="InParanoid" id="A0A024GHY4"/>
<comment type="caution">
    <text evidence="1">The sequence shown here is derived from an EMBL/GenBank/DDBJ whole genome shotgun (WGS) entry which is preliminary data.</text>
</comment>
<sequence>MKNDAEREPEFALSSYLHAFAFCFESWTNLTGCIQTQYMRTNSSLCIIYLTHRCITMRIHIDTSYKHVRQMGKTVQYDVKALLDRSVETLTNRKTLDWS</sequence>
<evidence type="ECO:0000313" key="1">
    <source>
        <dbReference type="EMBL" id="CCI46380.1"/>
    </source>
</evidence>
<dbReference type="Proteomes" id="UP000053237">
    <property type="component" value="Unassembled WGS sequence"/>
</dbReference>
<organism evidence="1 2">
    <name type="scientific">Albugo candida</name>
    <dbReference type="NCBI Taxonomy" id="65357"/>
    <lineage>
        <taxon>Eukaryota</taxon>
        <taxon>Sar</taxon>
        <taxon>Stramenopiles</taxon>
        <taxon>Oomycota</taxon>
        <taxon>Peronosporomycetes</taxon>
        <taxon>Albuginales</taxon>
        <taxon>Albuginaceae</taxon>
        <taxon>Albugo</taxon>
    </lineage>
</organism>
<proteinExistence type="predicted"/>
<keyword evidence="2" id="KW-1185">Reference proteome</keyword>